<evidence type="ECO:0000313" key="3">
    <source>
        <dbReference type="EMBL" id="EFX64990.1"/>
    </source>
</evidence>
<keyword evidence="1" id="KW-0175">Coiled coil</keyword>
<evidence type="ECO:0000256" key="2">
    <source>
        <dbReference type="SAM" id="MobiDB-lite"/>
    </source>
</evidence>
<gene>
    <name evidence="3" type="ORF">DAPPUDRAFT_333634</name>
</gene>
<dbReference type="InParanoid" id="E9HTE3"/>
<keyword evidence="4" id="KW-1185">Reference proteome</keyword>
<dbReference type="KEGG" id="dpx:DAPPUDRAFT_333634"/>
<reference evidence="3 4" key="1">
    <citation type="journal article" date="2011" name="Science">
        <title>The ecoresponsive genome of Daphnia pulex.</title>
        <authorList>
            <person name="Colbourne J.K."/>
            <person name="Pfrender M.E."/>
            <person name="Gilbert D."/>
            <person name="Thomas W.K."/>
            <person name="Tucker A."/>
            <person name="Oakley T.H."/>
            <person name="Tokishita S."/>
            <person name="Aerts A."/>
            <person name="Arnold G.J."/>
            <person name="Basu M.K."/>
            <person name="Bauer D.J."/>
            <person name="Caceres C.E."/>
            <person name="Carmel L."/>
            <person name="Casola C."/>
            <person name="Choi J.H."/>
            <person name="Detter J.C."/>
            <person name="Dong Q."/>
            <person name="Dusheyko S."/>
            <person name="Eads B.D."/>
            <person name="Frohlich T."/>
            <person name="Geiler-Samerotte K.A."/>
            <person name="Gerlach D."/>
            <person name="Hatcher P."/>
            <person name="Jogdeo S."/>
            <person name="Krijgsveld J."/>
            <person name="Kriventseva E.V."/>
            <person name="Kultz D."/>
            <person name="Laforsch C."/>
            <person name="Lindquist E."/>
            <person name="Lopez J."/>
            <person name="Manak J.R."/>
            <person name="Muller J."/>
            <person name="Pangilinan J."/>
            <person name="Patwardhan R.P."/>
            <person name="Pitluck S."/>
            <person name="Pritham E.J."/>
            <person name="Rechtsteiner A."/>
            <person name="Rho M."/>
            <person name="Rogozin I.B."/>
            <person name="Sakarya O."/>
            <person name="Salamov A."/>
            <person name="Schaack S."/>
            <person name="Shapiro H."/>
            <person name="Shiga Y."/>
            <person name="Skalitzky C."/>
            <person name="Smith Z."/>
            <person name="Souvorov A."/>
            <person name="Sung W."/>
            <person name="Tang Z."/>
            <person name="Tsuchiya D."/>
            <person name="Tu H."/>
            <person name="Vos H."/>
            <person name="Wang M."/>
            <person name="Wolf Y.I."/>
            <person name="Yamagata H."/>
            <person name="Yamada T."/>
            <person name="Ye Y."/>
            <person name="Shaw J.R."/>
            <person name="Andrews J."/>
            <person name="Crease T.J."/>
            <person name="Tang H."/>
            <person name="Lucas S.M."/>
            <person name="Robertson H.M."/>
            <person name="Bork P."/>
            <person name="Koonin E.V."/>
            <person name="Zdobnov E.M."/>
            <person name="Grigoriev I.V."/>
            <person name="Lynch M."/>
            <person name="Boore J.L."/>
        </authorList>
    </citation>
    <scope>NUCLEOTIDE SEQUENCE [LARGE SCALE GENOMIC DNA]</scope>
</reference>
<name>E9HTE3_DAPPU</name>
<sequence>MGDDDDDPGGDTSVWGHTSLALSINTPSQCQTISCKSCTRPFAPIDSRYKYCVDCKAAMLLLRPKAAATKRDSSAAQFSLQESNLSKQQKDDNDDNFPFQFDRAFGMDVDSFLDLTSAEQTLKLKSFFAKLEEEAVSVKSEKTLMSRKIEKLEKAIKNRATLQSELNLAKKDLVTAKLALADKDIRLFELQSSVKSAMTPSLITSHSASNPPTSNPSARKQSLVPLSVSASNLSNSNSANHSHSSESYATAAKMRSRDVRPVLMAKIGPLTNPSSYSESAVESILGLQTDGPIAQDIKIKNGNLVMRFNTAADRDEASNRINAHQSNGYQLFDRVYVPTTPFPLLVHFNNLSQRSLAERSDNLEMKIAKEKSLISQVESSNPSLLGCVVSARVLRSSPNSHSYLVRLCVNSSALKKSILAGGRIFLENKAHRAIDVDVDKEYVDAVLWIMKPPLARSLDQVSNARIVKEITRQGTRVAVLR</sequence>
<dbReference type="AlphaFoldDB" id="E9HTE3"/>
<dbReference type="PhylomeDB" id="E9HTE3"/>
<evidence type="ECO:0000313" key="4">
    <source>
        <dbReference type="Proteomes" id="UP000000305"/>
    </source>
</evidence>
<dbReference type="HOGENOM" id="CLU_567739_0_0_1"/>
<dbReference type="Proteomes" id="UP000000305">
    <property type="component" value="Unassembled WGS sequence"/>
</dbReference>
<evidence type="ECO:0000256" key="1">
    <source>
        <dbReference type="SAM" id="Coils"/>
    </source>
</evidence>
<organism evidence="3 4">
    <name type="scientific">Daphnia pulex</name>
    <name type="common">Water flea</name>
    <dbReference type="NCBI Taxonomy" id="6669"/>
    <lineage>
        <taxon>Eukaryota</taxon>
        <taxon>Metazoa</taxon>
        <taxon>Ecdysozoa</taxon>
        <taxon>Arthropoda</taxon>
        <taxon>Crustacea</taxon>
        <taxon>Branchiopoda</taxon>
        <taxon>Diplostraca</taxon>
        <taxon>Cladocera</taxon>
        <taxon>Anomopoda</taxon>
        <taxon>Daphniidae</taxon>
        <taxon>Daphnia</taxon>
    </lineage>
</organism>
<accession>E9HTE3</accession>
<feature type="region of interest" description="Disordered" evidence="2">
    <location>
        <begin position="230"/>
        <end position="253"/>
    </location>
</feature>
<feature type="compositionally biased region" description="Low complexity" evidence="2">
    <location>
        <begin position="230"/>
        <end position="247"/>
    </location>
</feature>
<dbReference type="EMBL" id="GL732771">
    <property type="protein sequence ID" value="EFX64990.1"/>
    <property type="molecule type" value="Genomic_DNA"/>
</dbReference>
<protein>
    <submittedName>
        <fullName evidence="3">Uncharacterized protein</fullName>
    </submittedName>
</protein>
<proteinExistence type="predicted"/>
<feature type="coiled-coil region" evidence="1">
    <location>
        <begin position="145"/>
        <end position="172"/>
    </location>
</feature>